<organism evidence="10 12">
    <name type="scientific">Neospora caninum (strain Liverpool)</name>
    <dbReference type="NCBI Taxonomy" id="572307"/>
    <lineage>
        <taxon>Eukaryota</taxon>
        <taxon>Sar</taxon>
        <taxon>Alveolata</taxon>
        <taxon>Apicomplexa</taxon>
        <taxon>Conoidasida</taxon>
        <taxon>Coccidia</taxon>
        <taxon>Eucoccidiorida</taxon>
        <taxon>Eimeriorina</taxon>
        <taxon>Sarcocystidae</taxon>
        <taxon>Neospora</taxon>
    </lineage>
</organism>
<dbReference type="InterPro" id="IPR001834">
    <property type="entry name" value="CBR-like"/>
</dbReference>
<dbReference type="CDD" id="cd06183">
    <property type="entry name" value="cyt_b5_reduct_like"/>
    <property type="match status" value="1"/>
</dbReference>
<dbReference type="SUPFAM" id="SSF63380">
    <property type="entry name" value="Riboflavin synthase domain-like"/>
    <property type="match status" value="1"/>
</dbReference>
<dbReference type="FunFam" id="3.40.50.80:FF:000009">
    <property type="entry name" value="NADH-cytochrome b5 reductase"/>
    <property type="match status" value="1"/>
</dbReference>
<dbReference type="PRINTS" id="PR00406">
    <property type="entry name" value="CYTB5RDTASE"/>
</dbReference>
<dbReference type="PRINTS" id="PR00371">
    <property type="entry name" value="FPNCR"/>
</dbReference>
<dbReference type="InterPro" id="IPR001433">
    <property type="entry name" value="OxRdtase_FAD/NAD-bd"/>
</dbReference>
<reference evidence="10" key="1">
    <citation type="submission" date="2011-02" db="EMBL/GenBank/DDBJ databases">
        <authorList>
            <person name="Aslett M."/>
        </authorList>
    </citation>
    <scope>NUCLEOTIDE SEQUENCE</scope>
    <source>
        <strain evidence="10">Liverpool</strain>
    </source>
</reference>
<feature type="binding site" evidence="6">
    <location>
        <position position="137"/>
    </location>
    <ligand>
        <name>FAD</name>
        <dbReference type="ChEBI" id="CHEBI:57692"/>
    </ligand>
</feature>
<keyword evidence="3 6" id="KW-0274">FAD</keyword>
<feature type="binding site" evidence="6">
    <location>
        <position position="135"/>
    </location>
    <ligand>
        <name>FAD</name>
        <dbReference type="ChEBI" id="CHEBI:57692"/>
    </ligand>
</feature>
<reference evidence="10" key="2">
    <citation type="submission" date="2011-03" db="EMBL/GenBank/DDBJ databases">
        <title>Comparative genomics and transcriptomics of Neospora caninum and Toxoplasma gondii.</title>
        <authorList>
            <person name="Reid A.J."/>
            <person name="Sohal A."/>
            <person name="Harris D."/>
            <person name="Quail M."/>
            <person name="Sanders M."/>
            <person name="Berriman M."/>
            <person name="Wastling J.M."/>
            <person name="Pain A."/>
        </authorList>
    </citation>
    <scope>NUCLEOTIDE SEQUENCE</scope>
    <source>
        <strain evidence="10">Liverpool</strain>
    </source>
</reference>
<dbReference type="VEuPathDB" id="ToxoDB:NCLIV_025010"/>
<dbReference type="OrthoDB" id="432685at2759"/>
<comment type="cofactor">
    <cofactor evidence="1 6 7">
        <name>FAD</name>
        <dbReference type="ChEBI" id="CHEBI:57692"/>
    </cofactor>
</comment>
<protein>
    <recommendedName>
        <fullName evidence="7">NADH-cytochrome b5 reductase</fullName>
        <ecNumber evidence="7">1.6.2.2</ecNumber>
    </recommendedName>
</protein>
<evidence type="ECO:0000256" key="7">
    <source>
        <dbReference type="RuleBase" id="RU361226"/>
    </source>
</evidence>
<evidence type="ECO:0000313" key="10">
    <source>
        <dbReference type="EMBL" id="CBZ52712.1"/>
    </source>
</evidence>
<sequence>MQESDGGATFGGFLPPQAQPSLLLSVLAGLTVAVCAVHWIFAKNRGSGKPFALWRSAQAATPFLDKTRKKTELVDKIVVSPNTFKFRFRLDFPEQVLGLPVGKHLKLFAPTPKGTAPGQWNKAPDAEAEQAEIERKYTPITGDDVKGYVDLLVKIYRKGEVAQFPDGGKMSQYLDSLRIGDHVDMMGPFGLIEYLGDGEFRVNRRVLKKKHIGMVAGGTGITPMFQLLSSILRAGGDSTSLSLLFANRTEDDILLRDELEEMHEQYPDKFQCSFTVDVPSPTWRFYSGFVNEEMLKAVMPPPCSDTVILLCGAPPMVRSCSQQLSKLGYAKEDVLEF</sequence>
<dbReference type="Pfam" id="PF00175">
    <property type="entry name" value="NAD_binding_1"/>
    <property type="match status" value="1"/>
</dbReference>
<feature type="binding site" evidence="6">
    <location>
        <position position="171"/>
    </location>
    <ligand>
        <name>FAD</name>
        <dbReference type="ChEBI" id="CHEBI:57692"/>
    </ligand>
</feature>
<gene>
    <name evidence="11" type="ORF">BN1204_025010</name>
    <name evidence="10" type="ORF">NCLIV_025010</name>
</gene>
<dbReference type="PANTHER" id="PTHR19370">
    <property type="entry name" value="NADH-CYTOCHROME B5 REDUCTASE"/>
    <property type="match status" value="1"/>
</dbReference>
<dbReference type="Pfam" id="PF00970">
    <property type="entry name" value="FAD_binding_6"/>
    <property type="match status" value="1"/>
</dbReference>
<feature type="binding site" evidence="6">
    <location>
        <position position="170"/>
    </location>
    <ligand>
        <name>FAD</name>
        <dbReference type="ChEBI" id="CHEBI:57692"/>
    </ligand>
</feature>
<evidence type="ECO:0000256" key="4">
    <source>
        <dbReference type="ARBA" id="ARBA00023002"/>
    </source>
</evidence>
<comment type="catalytic activity">
    <reaction evidence="7">
        <text>2 Fe(III)-[cytochrome b5] + NADH = 2 Fe(II)-[cytochrome b5] + NAD(+) + H(+)</text>
        <dbReference type="Rhea" id="RHEA:46680"/>
        <dbReference type="Rhea" id="RHEA-COMP:10438"/>
        <dbReference type="Rhea" id="RHEA-COMP:10439"/>
        <dbReference type="ChEBI" id="CHEBI:15378"/>
        <dbReference type="ChEBI" id="CHEBI:29033"/>
        <dbReference type="ChEBI" id="CHEBI:29034"/>
        <dbReference type="ChEBI" id="CHEBI:57540"/>
        <dbReference type="ChEBI" id="CHEBI:57945"/>
        <dbReference type="EC" id="1.6.2.2"/>
    </reaction>
</comment>
<dbReference type="EMBL" id="LN714482">
    <property type="protein sequence ID" value="CEL66692.1"/>
    <property type="molecule type" value="Genomic_DNA"/>
</dbReference>
<evidence type="ECO:0000256" key="2">
    <source>
        <dbReference type="ARBA" id="ARBA00022630"/>
    </source>
</evidence>
<dbReference type="Proteomes" id="UP000007494">
    <property type="component" value="Chromosome VIIb"/>
</dbReference>
<dbReference type="RefSeq" id="XP_003882744.1">
    <property type="nucleotide sequence ID" value="XM_003882695.1"/>
</dbReference>
<evidence type="ECO:0000259" key="9">
    <source>
        <dbReference type="PROSITE" id="PS51384"/>
    </source>
</evidence>
<dbReference type="InterPro" id="IPR017927">
    <property type="entry name" value="FAD-bd_FR_type"/>
</dbReference>
<evidence type="ECO:0000256" key="6">
    <source>
        <dbReference type="PIRSR" id="PIRSR601834-1"/>
    </source>
</evidence>
<proteinExistence type="inferred from homology"/>
<accession>F0VG68</accession>
<reference evidence="11" key="4">
    <citation type="journal article" date="2015" name="PLoS ONE">
        <title>Comprehensive Evaluation of Toxoplasma gondii VEG and Neospora caninum LIV Genomes with Tachyzoite Stage Transcriptome and Proteome Defines Novel Transcript Features.</title>
        <authorList>
            <person name="Ramaprasad A."/>
            <person name="Mourier T."/>
            <person name="Naeem R."/>
            <person name="Malas T.B."/>
            <person name="Moussa E."/>
            <person name="Panigrahi A."/>
            <person name="Vermont S.J."/>
            <person name="Otto T.D."/>
            <person name="Wastling J."/>
            <person name="Pain A."/>
        </authorList>
    </citation>
    <scope>NUCLEOTIDE SEQUENCE</scope>
    <source>
        <strain evidence="11">Liverpool</strain>
    </source>
</reference>
<feature type="domain" description="FAD-binding FR-type" evidence="9">
    <location>
        <begin position="66"/>
        <end position="195"/>
    </location>
</feature>
<evidence type="ECO:0000256" key="3">
    <source>
        <dbReference type="ARBA" id="ARBA00022827"/>
    </source>
</evidence>
<dbReference type="SUPFAM" id="SSF52343">
    <property type="entry name" value="Ferredoxin reductase-like, C-terminal NADP-linked domain"/>
    <property type="match status" value="1"/>
</dbReference>
<dbReference type="PANTHER" id="PTHR19370:SF185">
    <property type="entry name" value="NADH-CYTOCHROME B5 REDUCTASE"/>
    <property type="match status" value="1"/>
</dbReference>
<dbReference type="InterPro" id="IPR001709">
    <property type="entry name" value="Flavoprot_Pyr_Nucl_cyt_Rdtase"/>
</dbReference>
<keyword evidence="8" id="KW-0812">Transmembrane</keyword>
<keyword evidence="8" id="KW-1133">Transmembrane helix</keyword>
<dbReference type="GO" id="GO:0071949">
    <property type="term" value="F:FAD binding"/>
    <property type="evidence" value="ECO:0007669"/>
    <property type="project" value="TreeGrafter"/>
</dbReference>
<feature type="binding site" evidence="6">
    <location>
        <position position="154"/>
    </location>
    <ligand>
        <name>FAD</name>
        <dbReference type="ChEBI" id="CHEBI:57692"/>
    </ligand>
</feature>
<dbReference type="InterPro" id="IPR017938">
    <property type="entry name" value="Riboflavin_synthase-like_b-brl"/>
</dbReference>
<feature type="transmembrane region" description="Helical" evidence="8">
    <location>
        <begin position="22"/>
        <end position="41"/>
    </location>
</feature>
<feature type="binding site" evidence="6">
    <location>
        <position position="169"/>
    </location>
    <ligand>
        <name>FAD</name>
        <dbReference type="ChEBI" id="CHEBI:57692"/>
    </ligand>
</feature>
<dbReference type="FunCoup" id="F0VG68">
    <property type="interactions" value="105"/>
</dbReference>
<evidence type="ECO:0000256" key="8">
    <source>
        <dbReference type="SAM" id="Phobius"/>
    </source>
</evidence>
<dbReference type="GO" id="GO:0090524">
    <property type="term" value="F:cytochrome-b5 reductase activity, acting on NADH"/>
    <property type="evidence" value="ECO:0007669"/>
    <property type="project" value="UniProtKB-EC"/>
</dbReference>
<dbReference type="GeneID" id="13445037"/>
<dbReference type="Gene3D" id="3.40.50.80">
    <property type="entry name" value="Nucleotide-binding domain of ferredoxin-NADP reductase (FNR) module"/>
    <property type="match status" value="1"/>
</dbReference>
<keyword evidence="12" id="KW-1185">Reference proteome</keyword>
<keyword evidence="5 7" id="KW-0520">NAD</keyword>
<dbReference type="InParanoid" id="F0VG68"/>
<dbReference type="Gene3D" id="2.40.30.10">
    <property type="entry name" value="Translation factors"/>
    <property type="match status" value="1"/>
</dbReference>
<evidence type="ECO:0000313" key="11">
    <source>
        <dbReference type="EMBL" id="CEL66692.1"/>
    </source>
</evidence>
<dbReference type="PROSITE" id="PS51384">
    <property type="entry name" value="FAD_FR"/>
    <property type="match status" value="1"/>
</dbReference>
<dbReference type="AlphaFoldDB" id="F0VG68"/>
<dbReference type="OMA" id="VQIFMCG"/>
<feature type="binding site" evidence="6">
    <location>
        <position position="152"/>
    </location>
    <ligand>
        <name>FAD</name>
        <dbReference type="ChEBI" id="CHEBI:57692"/>
    </ligand>
</feature>
<name>F0VG68_NEOCL</name>
<dbReference type="InterPro" id="IPR008333">
    <property type="entry name" value="Cbr1-like_FAD-bd_dom"/>
</dbReference>
<dbReference type="EMBL" id="FR823389">
    <property type="protein sequence ID" value="CBZ52712.1"/>
    <property type="molecule type" value="Genomic_DNA"/>
</dbReference>
<dbReference type="eggNOG" id="KOG0534">
    <property type="taxonomic scope" value="Eukaryota"/>
</dbReference>
<keyword evidence="8" id="KW-0472">Membrane</keyword>
<evidence type="ECO:0000256" key="5">
    <source>
        <dbReference type="ARBA" id="ARBA00023027"/>
    </source>
</evidence>
<reference evidence="12" key="3">
    <citation type="journal article" date="2012" name="PLoS Pathog.">
        <title>Comparative genomics of the apicomplexan parasites Toxoplasma gondii and Neospora caninum: Coccidia differing in host range and transmission strategy.</title>
        <authorList>
            <person name="Reid A.J."/>
            <person name="Vermont S.J."/>
            <person name="Cotton J.A."/>
            <person name="Harris D."/>
            <person name="Hill-Cawthorne G.A."/>
            <person name="Konen-Waisman S."/>
            <person name="Latham S.M."/>
            <person name="Mourier T."/>
            <person name="Norton R."/>
            <person name="Quail M.A."/>
            <person name="Sanders M."/>
            <person name="Shanmugam D."/>
            <person name="Sohal A."/>
            <person name="Wasmuth J.D."/>
            <person name="Brunk B."/>
            <person name="Grigg M.E."/>
            <person name="Howard J.C."/>
            <person name="Parkinson J."/>
            <person name="Roos D.S."/>
            <person name="Trees A.J."/>
            <person name="Berriman M."/>
            <person name="Pain A."/>
            <person name="Wastling J.M."/>
        </authorList>
    </citation>
    <scope>NUCLEOTIDE SEQUENCE [LARGE SCALE GENOMIC DNA]</scope>
    <source>
        <strain evidence="12">Liverpool</strain>
    </source>
</reference>
<keyword evidence="2 6" id="KW-0285">Flavoprotein</keyword>
<comment type="similarity">
    <text evidence="7">Belongs to the flavoprotein pyridine nucleotide cytochrome reductase family.</text>
</comment>
<evidence type="ECO:0000313" key="12">
    <source>
        <dbReference type="Proteomes" id="UP000007494"/>
    </source>
</evidence>
<feature type="binding site" evidence="6">
    <location>
        <position position="222"/>
    </location>
    <ligand>
        <name>FAD</name>
        <dbReference type="ChEBI" id="CHEBI:57692"/>
    </ligand>
</feature>
<keyword evidence="4 7" id="KW-0560">Oxidoreductase</keyword>
<evidence type="ECO:0000256" key="1">
    <source>
        <dbReference type="ARBA" id="ARBA00001974"/>
    </source>
</evidence>
<dbReference type="EC" id="1.6.2.2" evidence="7"/>
<dbReference type="InterPro" id="IPR039261">
    <property type="entry name" value="FNR_nucleotide-bd"/>
</dbReference>